<dbReference type="Proteomes" id="UP000805193">
    <property type="component" value="Unassembled WGS sequence"/>
</dbReference>
<keyword evidence="2" id="KW-1185">Reference proteome</keyword>
<protein>
    <submittedName>
        <fullName evidence="1">Uncharacterized protein</fullName>
    </submittedName>
</protein>
<comment type="caution">
    <text evidence="1">The sequence shown here is derived from an EMBL/GenBank/DDBJ whole genome shotgun (WGS) entry which is preliminary data.</text>
</comment>
<name>A0AC60R1R1_IXOPE</name>
<sequence length="71" mass="8191">MLGLETGFDENFFAALKKKLLERKEFQQHGMILFNKMQVWKAKYLSMKTMSYIGLTDDGDSATSKELADHN</sequence>
<proteinExistence type="predicted"/>
<evidence type="ECO:0000313" key="2">
    <source>
        <dbReference type="Proteomes" id="UP000805193"/>
    </source>
</evidence>
<dbReference type="EMBL" id="JABSTQ010001038">
    <property type="protein sequence ID" value="KAG0445028.1"/>
    <property type="molecule type" value="Genomic_DNA"/>
</dbReference>
<organism evidence="1 2">
    <name type="scientific">Ixodes persulcatus</name>
    <name type="common">Taiga tick</name>
    <dbReference type="NCBI Taxonomy" id="34615"/>
    <lineage>
        <taxon>Eukaryota</taxon>
        <taxon>Metazoa</taxon>
        <taxon>Ecdysozoa</taxon>
        <taxon>Arthropoda</taxon>
        <taxon>Chelicerata</taxon>
        <taxon>Arachnida</taxon>
        <taxon>Acari</taxon>
        <taxon>Parasitiformes</taxon>
        <taxon>Ixodida</taxon>
        <taxon>Ixodoidea</taxon>
        <taxon>Ixodidae</taxon>
        <taxon>Ixodinae</taxon>
        <taxon>Ixodes</taxon>
    </lineage>
</organism>
<reference evidence="1 2" key="1">
    <citation type="journal article" date="2020" name="Cell">
        <title>Large-Scale Comparative Analyses of Tick Genomes Elucidate Their Genetic Diversity and Vector Capacities.</title>
        <authorList>
            <consortium name="Tick Genome and Microbiome Consortium (TIGMIC)"/>
            <person name="Jia N."/>
            <person name="Wang J."/>
            <person name="Shi W."/>
            <person name="Du L."/>
            <person name="Sun Y."/>
            <person name="Zhan W."/>
            <person name="Jiang J.F."/>
            <person name="Wang Q."/>
            <person name="Zhang B."/>
            <person name="Ji P."/>
            <person name="Bell-Sakyi L."/>
            <person name="Cui X.M."/>
            <person name="Yuan T.T."/>
            <person name="Jiang B.G."/>
            <person name="Yang W.F."/>
            <person name="Lam T.T."/>
            <person name="Chang Q.C."/>
            <person name="Ding S.J."/>
            <person name="Wang X.J."/>
            <person name="Zhu J.G."/>
            <person name="Ruan X.D."/>
            <person name="Zhao L."/>
            <person name="Wei J.T."/>
            <person name="Ye R.Z."/>
            <person name="Que T.C."/>
            <person name="Du C.H."/>
            <person name="Zhou Y.H."/>
            <person name="Cheng J.X."/>
            <person name="Dai P.F."/>
            <person name="Guo W.B."/>
            <person name="Han X.H."/>
            <person name="Huang E.J."/>
            <person name="Li L.F."/>
            <person name="Wei W."/>
            <person name="Gao Y.C."/>
            <person name="Liu J.Z."/>
            <person name="Shao H.Z."/>
            <person name="Wang X."/>
            <person name="Wang C.C."/>
            <person name="Yang T.C."/>
            <person name="Huo Q.B."/>
            <person name="Li W."/>
            <person name="Chen H.Y."/>
            <person name="Chen S.E."/>
            <person name="Zhou L.G."/>
            <person name="Ni X.B."/>
            <person name="Tian J.H."/>
            <person name="Sheng Y."/>
            <person name="Liu T."/>
            <person name="Pan Y.S."/>
            <person name="Xia L.Y."/>
            <person name="Li J."/>
            <person name="Zhao F."/>
            <person name="Cao W.C."/>
        </authorList>
    </citation>
    <scope>NUCLEOTIDE SEQUENCE [LARGE SCALE GENOMIC DNA]</scope>
    <source>
        <strain evidence="1">Iper-2018</strain>
    </source>
</reference>
<gene>
    <name evidence="1" type="ORF">HPB47_002801</name>
</gene>
<evidence type="ECO:0000313" key="1">
    <source>
        <dbReference type="EMBL" id="KAG0445028.1"/>
    </source>
</evidence>
<accession>A0AC60R1R1</accession>